<dbReference type="PANTHER" id="PTHR23028">
    <property type="entry name" value="ACETYLTRANSFERASE"/>
    <property type="match status" value="1"/>
</dbReference>
<reference evidence="4" key="2">
    <citation type="submission" date="2019-09" db="UniProtKB">
        <authorList>
            <consortium name="WormBaseParasite"/>
        </authorList>
    </citation>
    <scope>IDENTIFICATION</scope>
</reference>
<protein>
    <submittedName>
        <fullName evidence="4">Reverse transcriptase domain-containing protein</fullName>
    </submittedName>
</protein>
<dbReference type="PANTHER" id="PTHR23028:SF53">
    <property type="entry name" value="ACYL_TRANSF_3 DOMAIN-CONTAINING PROTEIN"/>
    <property type="match status" value="1"/>
</dbReference>
<evidence type="ECO:0000313" key="3">
    <source>
        <dbReference type="Proteomes" id="UP000050761"/>
    </source>
</evidence>
<sequence length="204" mass="23399">MGATKFDVHKNDYNSRSSHANGTKSAAWLLNLNEQEAIWCSWKFDGVSHLYGVHTLLYADNVLFACEGKEELEREVQARRDRLERFGLRLNVKKAEYLTMDVTKSAFIKIYRAVVRPVAVYGAECCPVTKEVEARLNVMESKMLRWTPGVTCMDRIRNGAIFGRSSMGKKRSDIQGLRGWAIILVILYHYFPEHFRNGYLGVDV</sequence>
<name>A0A3P8DPR7_HELPZ</name>
<feature type="transmembrane region" description="Helical" evidence="1">
    <location>
        <begin position="174"/>
        <end position="191"/>
    </location>
</feature>
<accession>A0A3P8DPR7</accession>
<proteinExistence type="predicted"/>
<evidence type="ECO:0000256" key="1">
    <source>
        <dbReference type="SAM" id="Phobius"/>
    </source>
</evidence>
<evidence type="ECO:0000313" key="4">
    <source>
        <dbReference type="WBParaSite" id="HPBE_0001538701-mRNA-1"/>
    </source>
</evidence>
<dbReference type="AlphaFoldDB" id="A0A3P8DPR7"/>
<gene>
    <name evidence="2" type="ORF">HPBE_LOCUS15386</name>
</gene>
<dbReference type="GO" id="GO:0016020">
    <property type="term" value="C:membrane"/>
    <property type="evidence" value="ECO:0007669"/>
    <property type="project" value="TreeGrafter"/>
</dbReference>
<dbReference type="Proteomes" id="UP000050761">
    <property type="component" value="Unassembled WGS sequence"/>
</dbReference>
<reference evidence="2 3" key="1">
    <citation type="submission" date="2018-11" db="EMBL/GenBank/DDBJ databases">
        <authorList>
            <consortium name="Pathogen Informatics"/>
        </authorList>
    </citation>
    <scope>NUCLEOTIDE SEQUENCE [LARGE SCALE GENOMIC DNA]</scope>
</reference>
<evidence type="ECO:0000313" key="2">
    <source>
        <dbReference type="EMBL" id="VDP02619.1"/>
    </source>
</evidence>
<keyword evidence="1" id="KW-1133">Transmembrane helix</keyword>
<keyword evidence="1" id="KW-0472">Membrane</keyword>
<keyword evidence="3" id="KW-1185">Reference proteome</keyword>
<keyword evidence="1" id="KW-0812">Transmembrane</keyword>
<dbReference type="GO" id="GO:0000271">
    <property type="term" value="P:polysaccharide biosynthetic process"/>
    <property type="evidence" value="ECO:0007669"/>
    <property type="project" value="TreeGrafter"/>
</dbReference>
<dbReference type="EMBL" id="UZAH01028830">
    <property type="protein sequence ID" value="VDP02619.1"/>
    <property type="molecule type" value="Genomic_DNA"/>
</dbReference>
<organism evidence="2">
    <name type="scientific">Heligmosomoides polygyrus</name>
    <name type="common">Parasitic roundworm</name>
    <dbReference type="NCBI Taxonomy" id="6339"/>
    <lineage>
        <taxon>Eukaryota</taxon>
        <taxon>Metazoa</taxon>
        <taxon>Ecdysozoa</taxon>
        <taxon>Nematoda</taxon>
        <taxon>Chromadorea</taxon>
        <taxon>Rhabditida</taxon>
        <taxon>Rhabditina</taxon>
        <taxon>Rhabditomorpha</taxon>
        <taxon>Strongyloidea</taxon>
        <taxon>Heligmosomidae</taxon>
        <taxon>Heligmosomoides</taxon>
    </lineage>
</organism>
<dbReference type="WBParaSite" id="HPBE_0001538701-mRNA-1">
    <property type="protein sequence ID" value="HPBE_0001538701-mRNA-1"/>
    <property type="gene ID" value="HPBE_0001538701"/>
</dbReference>
<dbReference type="InterPro" id="IPR050879">
    <property type="entry name" value="Acyltransferase_3"/>
</dbReference>